<name>A0ABD3A096_9GENT</name>
<keyword evidence="2" id="KW-1185">Reference proteome</keyword>
<dbReference type="PANTHER" id="PTHR45786:SF74">
    <property type="entry name" value="ATP-DEPENDENT DNA HELICASE"/>
    <property type="match status" value="1"/>
</dbReference>
<evidence type="ECO:0000313" key="2">
    <source>
        <dbReference type="Proteomes" id="UP001630127"/>
    </source>
</evidence>
<dbReference type="AlphaFoldDB" id="A0ABD3A096"/>
<dbReference type="SUPFAM" id="SSF50249">
    <property type="entry name" value="Nucleic acid-binding proteins"/>
    <property type="match status" value="1"/>
</dbReference>
<proteinExistence type="predicted"/>
<comment type="caution">
    <text evidence="1">The sequence shown here is derived from an EMBL/GenBank/DDBJ whole genome shotgun (WGS) entry which is preliminary data.</text>
</comment>
<dbReference type="Proteomes" id="UP001630127">
    <property type="component" value="Unassembled WGS sequence"/>
</dbReference>
<dbReference type="InterPro" id="IPR012340">
    <property type="entry name" value="NA-bd_OB-fold"/>
</dbReference>
<evidence type="ECO:0000313" key="1">
    <source>
        <dbReference type="EMBL" id="KAL3524689.1"/>
    </source>
</evidence>
<sequence>MPYDLIWLYSGTDEESMEFKKNIRTHNVSLAFTSFGAKYDHELTKNTKELYYYDTEEELSRRLDVLPRLRDSIAKLLMNVLGQNPYAKFFKSLRDIPNLENQTIVLSSNPSLDRHAYNLPSYSEVVDINPKMKNWSAKVTVQEKLQATPSSKSKTTYHKFIFVDSRDSKVQGIMFNQAISVMIPKLLVYKKYLISNTEVRLNPKDFCSDGIDTQLVMSTETILEEQADEQNDMHQTDFVYTKFKGFQSIEIQLVK</sequence>
<organism evidence="1 2">
    <name type="scientific">Cinchona calisaya</name>
    <dbReference type="NCBI Taxonomy" id="153742"/>
    <lineage>
        <taxon>Eukaryota</taxon>
        <taxon>Viridiplantae</taxon>
        <taxon>Streptophyta</taxon>
        <taxon>Embryophyta</taxon>
        <taxon>Tracheophyta</taxon>
        <taxon>Spermatophyta</taxon>
        <taxon>Magnoliopsida</taxon>
        <taxon>eudicotyledons</taxon>
        <taxon>Gunneridae</taxon>
        <taxon>Pentapetalae</taxon>
        <taxon>asterids</taxon>
        <taxon>lamiids</taxon>
        <taxon>Gentianales</taxon>
        <taxon>Rubiaceae</taxon>
        <taxon>Cinchonoideae</taxon>
        <taxon>Cinchoneae</taxon>
        <taxon>Cinchona</taxon>
    </lineage>
</organism>
<dbReference type="PANTHER" id="PTHR45786">
    <property type="entry name" value="DNA BINDING PROTEIN-LIKE"/>
    <property type="match status" value="1"/>
</dbReference>
<protein>
    <submittedName>
        <fullName evidence="1">Uncharacterized protein</fullName>
    </submittedName>
</protein>
<dbReference type="EMBL" id="JBJUIK010000006">
    <property type="protein sequence ID" value="KAL3524689.1"/>
    <property type="molecule type" value="Genomic_DNA"/>
</dbReference>
<gene>
    <name evidence="1" type="ORF">ACH5RR_013061</name>
</gene>
<accession>A0ABD3A096</accession>
<reference evidence="1 2" key="1">
    <citation type="submission" date="2024-11" db="EMBL/GenBank/DDBJ databases">
        <title>A near-complete genome assembly of Cinchona calisaya.</title>
        <authorList>
            <person name="Lian D.C."/>
            <person name="Zhao X.W."/>
            <person name="Wei L."/>
        </authorList>
    </citation>
    <scope>NUCLEOTIDE SEQUENCE [LARGE SCALE GENOMIC DNA]</scope>
    <source>
        <tissue evidence="1">Nenye</tissue>
    </source>
</reference>
<dbReference type="Gene3D" id="2.40.50.140">
    <property type="entry name" value="Nucleic acid-binding proteins"/>
    <property type="match status" value="1"/>
</dbReference>